<evidence type="ECO:0000313" key="2">
    <source>
        <dbReference type="Proteomes" id="UP000046393"/>
    </source>
</evidence>
<name>A0A0N5AZW5_9BILA</name>
<feature type="region of interest" description="Disordered" evidence="1">
    <location>
        <begin position="1"/>
        <end position="51"/>
    </location>
</feature>
<reference evidence="3" key="1">
    <citation type="submission" date="2017-02" db="UniProtKB">
        <authorList>
            <consortium name="WormBaseParasite"/>
        </authorList>
    </citation>
    <scope>IDENTIFICATION</scope>
</reference>
<evidence type="ECO:0000313" key="3">
    <source>
        <dbReference type="WBParaSite" id="SMUV_0001054701-mRNA-1"/>
    </source>
</evidence>
<evidence type="ECO:0000256" key="1">
    <source>
        <dbReference type="SAM" id="MobiDB-lite"/>
    </source>
</evidence>
<organism evidence="2 3">
    <name type="scientific">Syphacia muris</name>
    <dbReference type="NCBI Taxonomy" id="451379"/>
    <lineage>
        <taxon>Eukaryota</taxon>
        <taxon>Metazoa</taxon>
        <taxon>Ecdysozoa</taxon>
        <taxon>Nematoda</taxon>
        <taxon>Chromadorea</taxon>
        <taxon>Rhabditida</taxon>
        <taxon>Spirurina</taxon>
        <taxon>Oxyuridomorpha</taxon>
        <taxon>Oxyuroidea</taxon>
        <taxon>Oxyuridae</taxon>
        <taxon>Syphacia</taxon>
    </lineage>
</organism>
<dbReference type="Proteomes" id="UP000046393">
    <property type="component" value="Unplaced"/>
</dbReference>
<keyword evidence="2" id="KW-1185">Reference proteome</keyword>
<dbReference type="WBParaSite" id="SMUV_0001054701-mRNA-1">
    <property type="protein sequence ID" value="SMUV_0001054701-mRNA-1"/>
    <property type="gene ID" value="SMUV_0001054701"/>
</dbReference>
<accession>A0A0N5AZW5</accession>
<sequence>MAADDSANDVQVKCLGPCVQGKEREREREEGMKEGERKKEIEGGRRNNREE</sequence>
<proteinExistence type="predicted"/>
<dbReference type="AlphaFoldDB" id="A0A0N5AZW5"/>
<protein>
    <submittedName>
        <fullName evidence="3">Uncharacterized protein</fullName>
    </submittedName>
</protein>
<feature type="compositionally biased region" description="Basic and acidic residues" evidence="1">
    <location>
        <begin position="21"/>
        <end position="51"/>
    </location>
</feature>